<accession>A0ABD6DQW8</accession>
<evidence type="ECO:0000259" key="3">
    <source>
        <dbReference type="PROSITE" id="PS50093"/>
    </source>
</evidence>
<dbReference type="PROSITE" id="PS50194">
    <property type="entry name" value="FILAMIN_REPEAT"/>
    <property type="match status" value="1"/>
</dbReference>
<reference evidence="4 5" key="1">
    <citation type="journal article" date="2019" name="Int. J. Syst. Evol. Microbiol.">
        <title>The Global Catalogue of Microorganisms (GCM) 10K type strain sequencing project: providing services to taxonomists for standard genome sequencing and annotation.</title>
        <authorList>
            <consortium name="The Broad Institute Genomics Platform"/>
            <consortium name="The Broad Institute Genome Sequencing Center for Infectious Disease"/>
            <person name="Wu L."/>
            <person name="Ma J."/>
        </authorList>
    </citation>
    <scope>NUCLEOTIDE SEQUENCE [LARGE SCALE GENOMIC DNA]</scope>
    <source>
        <strain evidence="4 5">CGMCC 1.10390</strain>
    </source>
</reference>
<evidence type="ECO:0000256" key="1">
    <source>
        <dbReference type="SAM" id="MobiDB-lite"/>
    </source>
</evidence>
<feature type="domain" description="PKD" evidence="3">
    <location>
        <begin position="288"/>
        <end position="345"/>
    </location>
</feature>
<organism evidence="4 5">
    <name type="scientific">Haloarchaeobius litoreus</name>
    <dbReference type="NCBI Taxonomy" id="755306"/>
    <lineage>
        <taxon>Archaea</taxon>
        <taxon>Methanobacteriati</taxon>
        <taxon>Methanobacteriota</taxon>
        <taxon>Stenosarchaea group</taxon>
        <taxon>Halobacteria</taxon>
        <taxon>Halobacteriales</taxon>
        <taxon>Halorubellaceae</taxon>
        <taxon>Haloarchaeobius</taxon>
    </lineage>
</organism>
<keyword evidence="5" id="KW-1185">Reference proteome</keyword>
<comment type="caution">
    <text evidence="4">The sequence shown here is derived from an EMBL/GenBank/DDBJ whole genome shotgun (WGS) entry which is preliminary data.</text>
</comment>
<feature type="transmembrane region" description="Helical" evidence="2">
    <location>
        <begin position="550"/>
        <end position="568"/>
    </location>
</feature>
<dbReference type="InterPro" id="IPR017868">
    <property type="entry name" value="Filamin/ABP280_repeat-like"/>
</dbReference>
<dbReference type="Pfam" id="PF07705">
    <property type="entry name" value="CARDB"/>
    <property type="match status" value="1"/>
</dbReference>
<dbReference type="Gene3D" id="2.60.40.10">
    <property type="entry name" value="Immunoglobulins"/>
    <property type="match status" value="3"/>
</dbReference>
<feature type="transmembrane region" description="Helical" evidence="2">
    <location>
        <begin position="27"/>
        <end position="48"/>
    </location>
</feature>
<dbReference type="InterPro" id="IPR011635">
    <property type="entry name" value="CARDB"/>
</dbReference>
<keyword evidence="2" id="KW-0472">Membrane</keyword>
<dbReference type="AlphaFoldDB" id="A0ABD6DQW8"/>
<dbReference type="CDD" id="cd00146">
    <property type="entry name" value="PKD"/>
    <property type="match status" value="1"/>
</dbReference>
<feature type="region of interest" description="Disordered" evidence="1">
    <location>
        <begin position="527"/>
        <end position="548"/>
    </location>
</feature>
<dbReference type="InterPro" id="IPR000601">
    <property type="entry name" value="PKD_dom"/>
</dbReference>
<dbReference type="Pfam" id="PF00801">
    <property type="entry name" value="PKD"/>
    <property type="match status" value="1"/>
</dbReference>
<keyword evidence="2" id="KW-1133">Transmembrane helix</keyword>
<protein>
    <submittedName>
        <fullName evidence="4">CARDB domain-containing protein</fullName>
    </submittedName>
</protein>
<feature type="compositionally biased region" description="Basic and acidic residues" evidence="1">
    <location>
        <begin position="527"/>
        <end position="538"/>
    </location>
</feature>
<keyword evidence="2" id="KW-0812">Transmembrane</keyword>
<gene>
    <name evidence="4" type="ORF">ACFSBL_19010</name>
</gene>
<evidence type="ECO:0000313" key="5">
    <source>
        <dbReference type="Proteomes" id="UP001597034"/>
    </source>
</evidence>
<dbReference type="RefSeq" id="WP_256401734.1">
    <property type="nucleotide sequence ID" value="NZ_JANHJR010000004.1"/>
</dbReference>
<evidence type="ECO:0000256" key="2">
    <source>
        <dbReference type="SAM" id="Phobius"/>
    </source>
</evidence>
<dbReference type="InterPro" id="IPR022409">
    <property type="entry name" value="PKD/Chitinase_dom"/>
</dbReference>
<dbReference type="InterPro" id="IPR035986">
    <property type="entry name" value="PKD_dom_sf"/>
</dbReference>
<dbReference type="EMBL" id="JBHUDO010000004">
    <property type="protein sequence ID" value="MFD1647787.1"/>
    <property type="molecule type" value="Genomic_DNA"/>
</dbReference>
<dbReference type="SUPFAM" id="SSF49299">
    <property type="entry name" value="PKD domain"/>
    <property type="match status" value="1"/>
</dbReference>
<dbReference type="Proteomes" id="UP001597034">
    <property type="component" value="Unassembled WGS sequence"/>
</dbReference>
<dbReference type="PROSITE" id="PS50093">
    <property type="entry name" value="PKD"/>
    <property type="match status" value="1"/>
</dbReference>
<sequence>MFEPDTSAGDEGRVEGHGPAVRRSLPLLASLALVLVVLLSATVVGATAGGGATAPPPNTYAVVQGDRCVDVSPVTGGQSVESAYDYRNPYSNRTANDYSAHGFRQYQRDRTSTLFVYRGPGGDSLVALHGELDSGGGGGSTAAFEFQNLPAAGSWAVQDDDYPGRDDVWDVGTTETTVDWKWGPERTDGGAFRGIASATEPIVVRPAFNERAPAWGQWEHSGAPNHRVQRWLLVGDGGQSVSLDMTEPILVAPGSCAGFSLPTPSVGATPAEVPRNRPVTLSANTDGGVPATSYRWDFDGDGAVDRVTDTATTEVSYGSAGTYTPTVVAASAVGTSEPASMRVRVGQSNEPAISVRGADAESAVAGEPTPVRVDLVNDGGGEGSIRVDLVADDERVGSREVTVPALSNESVTVNATFPEPGEYTVEVGGARTDVEVAEAQPELAVSDVAVDDPVRVDESFTVTATVENVGNAEGEFDVGLQLFGEVVESQEVVLPDGERRDVAFDVTVSAAGTYTAQVGDQRAEVVVRESGESTDRRTTTPGGDDGGTPGYGVLAGLFALAAVLTHLLHRASR</sequence>
<dbReference type="SMART" id="SM00089">
    <property type="entry name" value="PKD"/>
    <property type="match status" value="1"/>
</dbReference>
<proteinExistence type="predicted"/>
<dbReference type="InterPro" id="IPR013783">
    <property type="entry name" value="Ig-like_fold"/>
</dbReference>
<name>A0ABD6DQW8_9EURY</name>
<evidence type="ECO:0000313" key="4">
    <source>
        <dbReference type="EMBL" id="MFD1647787.1"/>
    </source>
</evidence>